<dbReference type="AlphaFoldDB" id="L1I7D4"/>
<dbReference type="HOGENOM" id="CLU_2517353_0_0_1"/>
<dbReference type="KEGG" id="gtt:GUITHDRAFT_122034"/>
<reference evidence="3" key="3">
    <citation type="submission" date="2016-03" db="UniProtKB">
        <authorList>
            <consortium name="EnsemblProtists"/>
        </authorList>
    </citation>
    <scope>IDENTIFICATION</scope>
</reference>
<protein>
    <submittedName>
        <fullName evidence="2 3">Uncharacterized protein</fullName>
    </submittedName>
</protein>
<dbReference type="EnsemblProtists" id="EKX31769">
    <property type="protein sequence ID" value="EKX31769"/>
    <property type="gene ID" value="GUITHDRAFT_122034"/>
</dbReference>
<organism evidence="2">
    <name type="scientific">Guillardia theta (strain CCMP2712)</name>
    <name type="common">Cryptophyte</name>
    <dbReference type="NCBI Taxonomy" id="905079"/>
    <lineage>
        <taxon>Eukaryota</taxon>
        <taxon>Cryptophyceae</taxon>
        <taxon>Pyrenomonadales</taxon>
        <taxon>Geminigeraceae</taxon>
        <taxon>Guillardia</taxon>
    </lineage>
</organism>
<gene>
    <name evidence="2" type="ORF">GUITHDRAFT_122034</name>
</gene>
<evidence type="ECO:0000313" key="3">
    <source>
        <dbReference type="EnsemblProtists" id="EKX31769"/>
    </source>
</evidence>
<evidence type="ECO:0000256" key="1">
    <source>
        <dbReference type="SAM" id="Coils"/>
    </source>
</evidence>
<sequence>METAKKETLNLRATAKWHEGQAVSSMSGGLIRKQRESDIRDEIRLQSEELKVRRKQQMLELYNRESEAFERELNELGLARAMPEI</sequence>
<evidence type="ECO:0000313" key="2">
    <source>
        <dbReference type="EMBL" id="EKX31769.1"/>
    </source>
</evidence>
<evidence type="ECO:0000313" key="4">
    <source>
        <dbReference type="Proteomes" id="UP000011087"/>
    </source>
</evidence>
<dbReference type="Pfam" id="PF15104">
    <property type="entry name" value="CFAP141"/>
    <property type="match status" value="1"/>
</dbReference>
<accession>L1I7D4</accession>
<dbReference type="GeneID" id="17288501"/>
<keyword evidence="4" id="KW-1185">Reference proteome</keyword>
<feature type="coiled-coil region" evidence="1">
    <location>
        <begin position="45"/>
        <end position="79"/>
    </location>
</feature>
<proteinExistence type="predicted"/>
<name>L1I7D4_GUITC</name>
<reference evidence="2 4" key="1">
    <citation type="journal article" date="2012" name="Nature">
        <title>Algal genomes reveal evolutionary mosaicism and the fate of nucleomorphs.</title>
        <authorList>
            <consortium name="DOE Joint Genome Institute"/>
            <person name="Curtis B.A."/>
            <person name="Tanifuji G."/>
            <person name="Burki F."/>
            <person name="Gruber A."/>
            <person name="Irimia M."/>
            <person name="Maruyama S."/>
            <person name="Arias M.C."/>
            <person name="Ball S.G."/>
            <person name="Gile G.H."/>
            <person name="Hirakawa Y."/>
            <person name="Hopkins J.F."/>
            <person name="Kuo A."/>
            <person name="Rensing S.A."/>
            <person name="Schmutz J."/>
            <person name="Symeonidi A."/>
            <person name="Elias M."/>
            <person name="Eveleigh R.J."/>
            <person name="Herman E.K."/>
            <person name="Klute M.J."/>
            <person name="Nakayama T."/>
            <person name="Obornik M."/>
            <person name="Reyes-Prieto A."/>
            <person name="Armbrust E.V."/>
            <person name="Aves S.J."/>
            <person name="Beiko R.G."/>
            <person name="Coutinho P."/>
            <person name="Dacks J.B."/>
            <person name="Durnford D.G."/>
            <person name="Fast N.M."/>
            <person name="Green B.R."/>
            <person name="Grisdale C.J."/>
            <person name="Hempel F."/>
            <person name="Henrissat B."/>
            <person name="Hoppner M.P."/>
            <person name="Ishida K."/>
            <person name="Kim E."/>
            <person name="Koreny L."/>
            <person name="Kroth P.G."/>
            <person name="Liu Y."/>
            <person name="Malik S.B."/>
            <person name="Maier U.G."/>
            <person name="McRose D."/>
            <person name="Mock T."/>
            <person name="Neilson J.A."/>
            <person name="Onodera N.T."/>
            <person name="Poole A.M."/>
            <person name="Pritham E.J."/>
            <person name="Richards T.A."/>
            <person name="Rocap G."/>
            <person name="Roy S.W."/>
            <person name="Sarai C."/>
            <person name="Schaack S."/>
            <person name="Shirato S."/>
            <person name="Slamovits C.H."/>
            <person name="Spencer D.F."/>
            <person name="Suzuki S."/>
            <person name="Worden A.Z."/>
            <person name="Zauner S."/>
            <person name="Barry K."/>
            <person name="Bell C."/>
            <person name="Bharti A.K."/>
            <person name="Crow J.A."/>
            <person name="Grimwood J."/>
            <person name="Kramer R."/>
            <person name="Lindquist E."/>
            <person name="Lucas S."/>
            <person name="Salamov A."/>
            <person name="McFadden G.I."/>
            <person name="Lane C.E."/>
            <person name="Keeling P.J."/>
            <person name="Gray M.W."/>
            <person name="Grigoriev I.V."/>
            <person name="Archibald J.M."/>
        </authorList>
    </citation>
    <scope>NUCLEOTIDE SEQUENCE</scope>
    <source>
        <strain evidence="2 4">CCMP2712</strain>
    </source>
</reference>
<keyword evidence="1" id="KW-0175">Coiled coil</keyword>
<dbReference type="Proteomes" id="UP000011087">
    <property type="component" value="Unassembled WGS sequence"/>
</dbReference>
<dbReference type="PaxDb" id="55529-EKX31769"/>
<dbReference type="InterPro" id="IPR029375">
    <property type="entry name" value="CFAP141"/>
</dbReference>
<dbReference type="RefSeq" id="XP_005818749.1">
    <property type="nucleotide sequence ID" value="XM_005818692.1"/>
</dbReference>
<reference evidence="4" key="2">
    <citation type="submission" date="2012-11" db="EMBL/GenBank/DDBJ databases">
        <authorList>
            <person name="Kuo A."/>
            <person name="Curtis B.A."/>
            <person name="Tanifuji G."/>
            <person name="Burki F."/>
            <person name="Gruber A."/>
            <person name="Irimia M."/>
            <person name="Maruyama S."/>
            <person name="Arias M.C."/>
            <person name="Ball S.G."/>
            <person name="Gile G.H."/>
            <person name="Hirakawa Y."/>
            <person name="Hopkins J.F."/>
            <person name="Rensing S.A."/>
            <person name="Schmutz J."/>
            <person name="Symeonidi A."/>
            <person name="Elias M."/>
            <person name="Eveleigh R.J."/>
            <person name="Herman E.K."/>
            <person name="Klute M.J."/>
            <person name="Nakayama T."/>
            <person name="Obornik M."/>
            <person name="Reyes-Prieto A."/>
            <person name="Armbrust E.V."/>
            <person name="Aves S.J."/>
            <person name="Beiko R.G."/>
            <person name="Coutinho P."/>
            <person name="Dacks J.B."/>
            <person name="Durnford D.G."/>
            <person name="Fast N.M."/>
            <person name="Green B.R."/>
            <person name="Grisdale C."/>
            <person name="Hempe F."/>
            <person name="Henrissat B."/>
            <person name="Hoppner M.P."/>
            <person name="Ishida K.-I."/>
            <person name="Kim E."/>
            <person name="Koreny L."/>
            <person name="Kroth P.G."/>
            <person name="Liu Y."/>
            <person name="Malik S.-B."/>
            <person name="Maier U.G."/>
            <person name="McRose D."/>
            <person name="Mock T."/>
            <person name="Neilson J.A."/>
            <person name="Onodera N.T."/>
            <person name="Poole A.M."/>
            <person name="Pritham E.J."/>
            <person name="Richards T.A."/>
            <person name="Rocap G."/>
            <person name="Roy S.W."/>
            <person name="Sarai C."/>
            <person name="Schaack S."/>
            <person name="Shirato S."/>
            <person name="Slamovits C.H."/>
            <person name="Spencer D.F."/>
            <person name="Suzuki S."/>
            <person name="Worden A.Z."/>
            <person name="Zauner S."/>
            <person name="Barry K."/>
            <person name="Bell C."/>
            <person name="Bharti A.K."/>
            <person name="Crow J.A."/>
            <person name="Grimwood J."/>
            <person name="Kramer R."/>
            <person name="Lindquist E."/>
            <person name="Lucas S."/>
            <person name="Salamov A."/>
            <person name="McFadden G.I."/>
            <person name="Lane C.E."/>
            <person name="Keeling P.J."/>
            <person name="Gray M.W."/>
            <person name="Grigoriev I.V."/>
            <person name="Archibald J.M."/>
        </authorList>
    </citation>
    <scope>NUCLEOTIDE SEQUENCE</scope>
    <source>
        <strain evidence="4">CCMP2712</strain>
    </source>
</reference>
<dbReference type="EMBL" id="JH993238">
    <property type="protein sequence ID" value="EKX31769.1"/>
    <property type="molecule type" value="Genomic_DNA"/>
</dbReference>